<organism evidence="2 3">
    <name type="scientific">Paenibacillus allorhizoplanae</name>
    <dbReference type="NCBI Taxonomy" id="2905648"/>
    <lineage>
        <taxon>Bacteria</taxon>
        <taxon>Bacillati</taxon>
        <taxon>Bacillota</taxon>
        <taxon>Bacilli</taxon>
        <taxon>Bacillales</taxon>
        <taxon>Paenibacillaceae</taxon>
        <taxon>Paenibacillus</taxon>
    </lineage>
</organism>
<sequence length="87" mass="9418">MKKFVVTADFIDKNTKIQYDIGSVFEASSKERANELKSSGYLGEEVITPDDKTKNAPPAGEKGGKNQPLPEVTTDGKETPQSGEVTE</sequence>
<gene>
    <name evidence="2" type="ORF">PAECIP111891_06724</name>
</gene>
<evidence type="ECO:0000256" key="1">
    <source>
        <dbReference type="SAM" id="MobiDB-lite"/>
    </source>
</evidence>
<comment type="caution">
    <text evidence="2">The sequence shown here is derived from an EMBL/GenBank/DDBJ whole genome shotgun (WGS) entry which is preliminary data.</text>
</comment>
<name>A0ABN8HAT4_9BACL</name>
<proteinExistence type="predicted"/>
<evidence type="ECO:0000313" key="3">
    <source>
        <dbReference type="Proteomes" id="UP000838821"/>
    </source>
</evidence>
<evidence type="ECO:0000313" key="2">
    <source>
        <dbReference type="EMBL" id="CAH1230691.1"/>
    </source>
</evidence>
<protein>
    <submittedName>
        <fullName evidence="2">Uncharacterized protein</fullName>
    </submittedName>
</protein>
<reference evidence="2" key="1">
    <citation type="submission" date="2022-01" db="EMBL/GenBank/DDBJ databases">
        <authorList>
            <person name="Criscuolo A."/>
        </authorList>
    </citation>
    <scope>NUCLEOTIDE SEQUENCE</scope>
    <source>
        <strain evidence="2">CIP111891</strain>
    </source>
</reference>
<accession>A0ABN8HAT4</accession>
<dbReference type="RefSeq" id="WP_236293093.1">
    <property type="nucleotide sequence ID" value="NZ_CAKMMW010000038.1"/>
</dbReference>
<feature type="region of interest" description="Disordered" evidence="1">
    <location>
        <begin position="30"/>
        <end position="87"/>
    </location>
</feature>
<dbReference type="Proteomes" id="UP000838821">
    <property type="component" value="Unassembled WGS sequence"/>
</dbReference>
<dbReference type="EMBL" id="CAKMMW010000038">
    <property type="protein sequence ID" value="CAH1230691.1"/>
    <property type="molecule type" value="Genomic_DNA"/>
</dbReference>
<keyword evidence="3" id="KW-1185">Reference proteome</keyword>